<feature type="compositionally biased region" description="Polar residues" evidence="1">
    <location>
        <begin position="255"/>
        <end position="267"/>
    </location>
</feature>
<feature type="region of interest" description="Disordered" evidence="1">
    <location>
        <begin position="123"/>
        <end position="444"/>
    </location>
</feature>
<dbReference type="Proteomes" id="UP000572817">
    <property type="component" value="Unassembled WGS sequence"/>
</dbReference>
<name>A0A8H4N1F0_9PEZI</name>
<reference evidence="2" key="1">
    <citation type="submission" date="2020-04" db="EMBL/GenBank/DDBJ databases">
        <title>Genome Assembly and Annotation of Botryosphaeria dothidea sdau 11-99, a Latent Pathogen of Apple Fruit Ring Rot in China.</title>
        <authorList>
            <person name="Yu C."/>
            <person name="Diao Y."/>
            <person name="Lu Q."/>
            <person name="Zhao J."/>
            <person name="Cui S."/>
            <person name="Peng C."/>
            <person name="He B."/>
            <person name="Liu H."/>
        </authorList>
    </citation>
    <scope>NUCLEOTIDE SEQUENCE [LARGE SCALE GENOMIC DNA]</scope>
    <source>
        <strain evidence="2">Sdau11-99</strain>
    </source>
</reference>
<evidence type="ECO:0000256" key="1">
    <source>
        <dbReference type="SAM" id="MobiDB-lite"/>
    </source>
</evidence>
<feature type="compositionally biased region" description="Basic and acidic residues" evidence="1">
    <location>
        <begin position="356"/>
        <end position="368"/>
    </location>
</feature>
<accession>A0A8H4N1F0</accession>
<feature type="compositionally biased region" description="Polar residues" evidence="1">
    <location>
        <begin position="145"/>
        <end position="176"/>
    </location>
</feature>
<feature type="region of interest" description="Disordered" evidence="1">
    <location>
        <begin position="1"/>
        <end position="102"/>
    </location>
</feature>
<feature type="compositionally biased region" description="Low complexity" evidence="1">
    <location>
        <begin position="64"/>
        <end position="74"/>
    </location>
</feature>
<sequence>MSVGPVTSNGSPRTGQSAANFTMTATAPPSGTPTKRTPVTKSRSVASSSPATPSSKNLSPVRKSASPASTASSTKQLRVEKLVPFKNPVPKNNAPIKPVTGGWGAPFNPFGLKQPKYRVAKYSSLGHAPPDTSATSVSTTDAPANTQKLPLNARQSLVDKTSVSKMNDNAKTSGSAGFTMGARVPKGDDHPDPFRLLARLPDEQSRVVTQSFLIKEGGAAPKKTSGNNASAVTKGGAPSTEERTPATKLKPTAKPTASQRKATTTQRDATKKPAPLTKKVSQKTSTSKATAPAPKRAPAAPMYGATSSTNGTSSARPGSKRKAPQPVAAASPSHPSDSGISMAAGEQEPPQKKLKKQIDTRTAREKRTGPANPRIPFLLSDSSSDGYPTPAAKRRAEPQASAGDALVQSRGASVDEEDEDAAAAEQARLGRALFSSESPKSKNG</sequence>
<feature type="compositionally biased region" description="Polar residues" evidence="1">
    <location>
        <begin position="435"/>
        <end position="444"/>
    </location>
</feature>
<proteinExistence type="predicted"/>
<evidence type="ECO:0000313" key="2">
    <source>
        <dbReference type="EMBL" id="KAF4302531.1"/>
    </source>
</evidence>
<feature type="compositionally biased region" description="Polar residues" evidence="1">
    <location>
        <begin position="1"/>
        <end position="37"/>
    </location>
</feature>
<dbReference type="OrthoDB" id="10684053at2759"/>
<organism evidence="2 3">
    <name type="scientific">Botryosphaeria dothidea</name>
    <dbReference type="NCBI Taxonomy" id="55169"/>
    <lineage>
        <taxon>Eukaryota</taxon>
        <taxon>Fungi</taxon>
        <taxon>Dikarya</taxon>
        <taxon>Ascomycota</taxon>
        <taxon>Pezizomycotina</taxon>
        <taxon>Dothideomycetes</taxon>
        <taxon>Dothideomycetes incertae sedis</taxon>
        <taxon>Botryosphaeriales</taxon>
        <taxon>Botryosphaeriaceae</taxon>
        <taxon>Botryosphaeria</taxon>
    </lineage>
</organism>
<protein>
    <submittedName>
        <fullName evidence="2">Uncharacterized protein</fullName>
    </submittedName>
</protein>
<dbReference type="AlphaFoldDB" id="A0A8H4N1F0"/>
<feature type="compositionally biased region" description="Low complexity" evidence="1">
    <location>
        <begin position="277"/>
        <end position="315"/>
    </location>
</feature>
<comment type="caution">
    <text evidence="2">The sequence shown here is derived from an EMBL/GenBank/DDBJ whole genome shotgun (WGS) entry which is preliminary data.</text>
</comment>
<evidence type="ECO:0000313" key="3">
    <source>
        <dbReference type="Proteomes" id="UP000572817"/>
    </source>
</evidence>
<dbReference type="EMBL" id="WWBZ02000073">
    <property type="protein sequence ID" value="KAF4302531.1"/>
    <property type="molecule type" value="Genomic_DNA"/>
</dbReference>
<feature type="compositionally biased region" description="Low complexity" evidence="1">
    <location>
        <begin position="39"/>
        <end position="56"/>
    </location>
</feature>
<gene>
    <name evidence="2" type="ORF">GTA08_BOTSDO10128</name>
</gene>
<keyword evidence="3" id="KW-1185">Reference proteome</keyword>
<feature type="compositionally biased region" description="Low complexity" evidence="1">
    <location>
        <begin position="128"/>
        <end position="144"/>
    </location>
</feature>